<protein>
    <submittedName>
        <fullName evidence="2">Variant surface glycoprotein 1125.1380</fullName>
    </submittedName>
</protein>
<keyword evidence="1" id="KW-0732">Signal</keyword>
<dbReference type="EMBL" id="KX699640">
    <property type="protein sequence ID" value="APD73596.1"/>
    <property type="molecule type" value="Genomic_DNA"/>
</dbReference>
<dbReference type="AlphaFoldDB" id="A0A1J0R758"/>
<organism evidence="2">
    <name type="scientific">Trypanosoma brucei</name>
    <dbReference type="NCBI Taxonomy" id="5691"/>
    <lineage>
        <taxon>Eukaryota</taxon>
        <taxon>Discoba</taxon>
        <taxon>Euglenozoa</taxon>
        <taxon>Kinetoplastea</taxon>
        <taxon>Metakinetoplastina</taxon>
        <taxon>Trypanosomatida</taxon>
        <taxon>Trypanosomatidae</taxon>
        <taxon>Trypanosoma</taxon>
    </lineage>
</organism>
<evidence type="ECO:0000313" key="2">
    <source>
        <dbReference type="EMBL" id="APD73596.1"/>
    </source>
</evidence>
<proteinExistence type="predicted"/>
<feature type="chain" id="PRO_5012362438" evidence="1">
    <location>
        <begin position="24"/>
        <end position="378"/>
    </location>
</feature>
<sequence length="378" mass="40067">MLKELEGLLLALFAVQMTGRTDANEAATEIATPFEEKLYFDKLKAHLQGLGSELATAATNHRAAVRRFTLAAAAATNPQQRCLIKGLQSAAKAALNDVEEVVRDLGAAKDAAIEAVNEHLQTVAAARALYNAKTVVTPGRVRTRQAGASNGVKIKLTKTATPGSSCQDLDATTTNELHGHKIEPQKPTAIKITDATQLNKALGETLFTATATSTCNGGSDQTSEPPDTVFNACVFGASGNAAAAITTKATYSTVQKTLNIHKGPDDNQCHSDVVTATKNGDKQTYMARLLCELKSRKTTVAELIYTGPTLKKNDALLKTIAACDDRFSADRADTAMALGKHIEQSYGSSPAGFKTLFENIIDKKSVPIKTGTTMGTKK</sequence>
<evidence type="ECO:0000256" key="1">
    <source>
        <dbReference type="SAM" id="SignalP"/>
    </source>
</evidence>
<dbReference type="VEuPathDB" id="TriTrypDB:Tb427_000235800"/>
<accession>A0A1J0R758</accession>
<reference evidence="2" key="1">
    <citation type="submission" date="2016-08" db="EMBL/GenBank/DDBJ databases">
        <title>VSG repertoire of Trypanosoma brucei EATRO 1125.</title>
        <authorList>
            <person name="Cross G.A."/>
        </authorList>
    </citation>
    <scope>NUCLEOTIDE SEQUENCE</scope>
    <source>
        <strain evidence="2">EATRO 1125</strain>
    </source>
</reference>
<name>A0A1J0R758_9TRYP</name>
<feature type="signal peptide" evidence="1">
    <location>
        <begin position="1"/>
        <end position="23"/>
    </location>
</feature>